<dbReference type="AlphaFoldDB" id="A0A3L9Y8Q2"/>
<proteinExistence type="predicted"/>
<dbReference type="RefSeq" id="WP_121908490.1">
    <property type="nucleotide sequence ID" value="NZ_REFC01000015.1"/>
</dbReference>
<comment type="caution">
    <text evidence="1">The sequence shown here is derived from an EMBL/GenBank/DDBJ whole genome shotgun (WGS) entry which is preliminary data.</text>
</comment>
<accession>A0A3L9Y8Q2</accession>
<dbReference type="EMBL" id="REFC01000015">
    <property type="protein sequence ID" value="RMA57063.1"/>
    <property type="molecule type" value="Genomic_DNA"/>
</dbReference>
<sequence>MKHLFLAMCAFFSFSETFSQGKIDGFYRGKGNTTAVFGLGFEDNKNYFIGEEKSDISRSLYYVNLYGAHGITEDFDVSLSIPFLSSNKNSGLQDMLLFLKYRVFQKEIGKGNLQLSLAGGFSTPLSDYELGGLNDIGQQATVIESRAMVHYQWHSGWFTTLQSGYSYKFEETPSSLPITFKAGKAAGKWYYDMYYDYQHSFGGIDYRGTPSPQNFKEFGSDFHKIGSTVYRSLGKNFGGFISLSYVLSGRNVFQGPGYGLGLVYDFRKK</sequence>
<organism evidence="1 2">
    <name type="scientific">Ulvibacter antarcticus</name>
    <dbReference type="NCBI Taxonomy" id="442714"/>
    <lineage>
        <taxon>Bacteria</taxon>
        <taxon>Pseudomonadati</taxon>
        <taxon>Bacteroidota</taxon>
        <taxon>Flavobacteriia</taxon>
        <taxon>Flavobacteriales</taxon>
        <taxon>Flavobacteriaceae</taxon>
        <taxon>Ulvibacter</taxon>
    </lineage>
</organism>
<evidence type="ECO:0000313" key="2">
    <source>
        <dbReference type="Proteomes" id="UP000271339"/>
    </source>
</evidence>
<dbReference type="Proteomes" id="UP000271339">
    <property type="component" value="Unassembled WGS sequence"/>
</dbReference>
<dbReference type="InterPro" id="IPR025737">
    <property type="entry name" value="FApF"/>
</dbReference>
<gene>
    <name evidence="1" type="ORF">BXY75_2944</name>
</gene>
<reference evidence="1 2" key="1">
    <citation type="submission" date="2018-10" db="EMBL/GenBank/DDBJ databases">
        <title>Genomic Encyclopedia of Archaeal and Bacterial Type Strains, Phase II (KMG-II): from individual species to whole genera.</title>
        <authorList>
            <person name="Goeker M."/>
        </authorList>
    </citation>
    <scope>NUCLEOTIDE SEQUENCE [LARGE SCALE GENOMIC DNA]</scope>
    <source>
        <strain evidence="1 2">DSM 23424</strain>
    </source>
</reference>
<dbReference type="OrthoDB" id="1413291at2"/>
<protein>
    <submittedName>
        <fullName evidence="1">Uncharacterized protein</fullName>
    </submittedName>
</protein>
<name>A0A3L9Y8Q2_9FLAO</name>
<dbReference type="Pfam" id="PF13557">
    <property type="entry name" value="Phenol_MetA_deg"/>
    <property type="match status" value="1"/>
</dbReference>
<evidence type="ECO:0000313" key="1">
    <source>
        <dbReference type="EMBL" id="RMA57063.1"/>
    </source>
</evidence>
<keyword evidence="2" id="KW-1185">Reference proteome</keyword>